<dbReference type="GO" id="GO:0005179">
    <property type="term" value="F:hormone activity"/>
    <property type="evidence" value="ECO:0007669"/>
    <property type="project" value="InterPro"/>
</dbReference>
<evidence type="ECO:0000256" key="1">
    <source>
        <dbReference type="ARBA" id="ARBA00002463"/>
    </source>
</evidence>
<comment type="subcellular location">
    <subcellularLocation>
        <location evidence="2">Secreted</location>
    </subcellularLocation>
</comment>
<keyword evidence="5 7" id="KW-0732">Signal</keyword>
<dbReference type="AlphaFoldDB" id="A0A6A0GZG8"/>
<feature type="region of interest" description="Disordered" evidence="6">
    <location>
        <begin position="32"/>
        <end position="60"/>
    </location>
</feature>
<sequence length="102" mass="11160">MQTSSYAWCTCALFVLLLCLSLSQAQLNFSPGWGKRSENEQSDYTGLMESAGNPDRPRGASQLIDVARTTTGTDSDIGYGDCGIPSVSTLMKIFRIIKVRFI</sequence>
<dbReference type="EMBL" id="JQDR03010616">
    <property type="protein sequence ID" value="KAA0193993.1"/>
    <property type="molecule type" value="Genomic_DNA"/>
</dbReference>
<dbReference type="InterPro" id="IPR002047">
    <property type="entry name" value="Adipokinetic_hormone_CS"/>
</dbReference>
<keyword evidence="4" id="KW-0964">Secreted</keyword>
<evidence type="ECO:0000256" key="4">
    <source>
        <dbReference type="ARBA" id="ARBA00022525"/>
    </source>
</evidence>
<accession>A0A6A0GZG8</accession>
<reference evidence="8" key="2">
    <citation type="journal article" date="2018" name="Environ. Sci. Technol.">
        <title>The Toxicogenome of Hyalella azteca: A Model for Sediment Ecotoxicology and Evolutionary Toxicology.</title>
        <authorList>
            <person name="Poynton H.C."/>
            <person name="Hasenbein S."/>
            <person name="Benoit J.B."/>
            <person name="Sepulveda M.S."/>
            <person name="Poelchau M.F."/>
            <person name="Hughes D.S.T."/>
            <person name="Murali S.C."/>
            <person name="Chen S."/>
            <person name="Glastad K.M."/>
            <person name="Goodisman M.A.D."/>
            <person name="Werren J.H."/>
            <person name="Vineis J.H."/>
            <person name="Bowen J.L."/>
            <person name="Friedrich M."/>
            <person name="Jones J."/>
            <person name="Robertson H.M."/>
            <person name="Feyereisen R."/>
            <person name="Mechler-Hickson A."/>
            <person name="Mathers N."/>
            <person name="Lee C.E."/>
            <person name="Colbourne J.K."/>
            <person name="Biales A."/>
            <person name="Johnston J.S."/>
            <person name="Wellborn G.A."/>
            <person name="Rosendale A.J."/>
            <person name="Cridge A.G."/>
            <person name="Munoz-Torres M.C."/>
            <person name="Bain P.A."/>
            <person name="Manny A.R."/>
            <person name="Major K.M."/>
            <person name="Lambert F.N."/>
            <person name="Vulpe C.D."/>
            <person name="Tuck P."/>
            <person name="Blalock B.J."/>
            <person name="Lin Y.Y."/>
            <person name="Smith M.E."/>
            <person name="Ochoa-Acuna H."/>
            <person name="Chen M.M."/>
            <person name="Childers C.P."/>
            <person name="Qu J."/>
            <person name="Dugan S."/>
            <person name="Lee S.L."/>
            <person name="Chao H."/>
            <person name="Dinh H."/>
            <person name="Han Y."/>
            <person name="Doddapaneni H."/>
            <person name="Worley K.C."/>
            <person name="Muzny D.M."/>
            <person name="Gibbs R.A."/>
            <person name="Richards S."/>
        </authorList>
    </citation>
    <scope>NUCLEOTIDE SEQUENCE</scope>
    <source>
        <strain evidence="8">HAZT.00-mixed</strain>
        <tissue evidence="8">Whole organism</tissue>
    </source>
</reference>
<evidence type="ECO:0000313" key="8">
    <source>
        <dbReference type="EMBL" id="KAA0193993.1"/>
    </source>
</evidence>
<gene>
    <name evidence="8" type="ORF">HAZT_HAZT009683</name>
</gene>
<protein>
    <submittedName>
        <fullName evidence="8">Adipokinetic hormone/red pigment concentrating hormone protein</fullName>
    </submittedName>
</protein>
<keyword evidence="3" id="KW-0608">Pigment</keyword>
<evidence type="ECO:0000256" key="5">
    <source>
        <dbReference type="ARBA" id="ARBA00022729"/>
    </source>
</evidence>
<dbReference type="PROSITE" id="PS00256">
    <property type="entry name" value="AKH"/>
    <property type="match status" value="1"/>
</dbReference>
<organism evidence="8">
    <name type="scientific">Hyalella azteca</name>
    <name type="common">Amphipod</name>
    <dbReference type="NCBI Taxonomy" id="294128"/>
    <lineage>
        <taxon>Eukaryota</taxon>
        <taxon>Metazoa</taxon>
        <taxon>Ecdysozoa</taxon>
        <taxon>Arthropoda</taxon>
        <taxon>Crustacea</taxon>
        <taxon>Multicrustacea</taxon>
        <taxon>Malacostraca</taxon>
        <taxon>Eumalacostraca</taxon>
        <taxon>Peracarida</taxon>
        <taxon>Amphipoda</taxon>
        <taxon>Senticaudata</taxon>
        <taxon>Talitrida</taxon>
        <taxon>Talitroidea</taxon>
        <taxon>Hyalellidae</taxon>
        <taxon>Hyalella</taxon>
    </lineage>
</organism>
<feature type="chain" id="PRO_5025628229" evidence="7">
    <location>
        <begin position="26"/>
        <end position="102"/>
    </location>
</feature>
<reference evidence="8" key="1">
    <citation type="submission" date="2014-08" db="EMBL/GenBank/DDBJ databases">
        <authorList>
            <person name="Murali S."/>
            <person name="Richards S."/>
            <person name="Bandaranaike D."/>
            <person name="Bellair M."/>
            <person name="Blankenburg K."/>
            <person name="Chao H."/>
            <person name="Dinh H."/>
            <person name="Doddapaneni H."/>
            <person name="Dugan-Rocha S."/>
            <person name="Elkadiri S."/>
            <person name="Gnanaolivu R."/>
            <person name="Hughes D."/>
            <person name="Lee S."/>
            <person name="Li M."/>
            <person name="Ming W."/>
            <person name="Munidasa M."/>
            <person name="Muniz J."/>
            <person name="Nguyen L."/>
            <person name="Osuji N."/>
            <person name="Pu L.-L."/>
            <person name="Puazo M."/>
            <person name="Skinner E."/>
            <person name="Qu C."/>
            <person name="Quiroz J."/>
            <person name="Raj R."/>
            <person name="Weissenberger G."/>
            <person name="Xin Y."/>
            <person name="Zou X."/>
            <person name="Han Y."/>
            <person name="Worley K."/>
            <person name="Muzny D."/>
            <person name="Gibbs R."/>
        </authorList>
    </citation>
    <scope>NUCLEOTIDE SEQUENCE</scope>
    <source>
        <strain evidence="8">HAZT.00-mixed</strain>
        <tissue evidence="8">Whole organism</tissue>
    </source>
</reference>
<feature type="signal peptide" evidence="7">
    <location>
        <begin position="1"/>
        <end position="25"/>
    </location>
</feature>
<dbReference type="InterPro" id="IPR010475">
    <property type="entry name" value="AKH/RPCH_hormone"/>
</dbReference>
<dbReference type="Proteomes" id="UP000711488">
    <property type="component" value="Unassembled WGS sequence"/>
</dbReference>
<proteinExistence type="predicted"/>
<dbReference type="GO" id="GO:0031409">
    <property type="term" value="F:pigment binding"/>
    <property type="evidence" value="ECO:0007669"/>
    <property type="project" value="UniProtKB-KW"/>
</dbReference>
<feature type="non-terminal residue" evidence="8">
    <location>
        <position position="102"/>
    </location>
</feature>
<evidence type="ECO:0000256" key="7">
    <source>
        <dbReference type="SAM" id="SignalP"/>
    </source>
</evidence>
<reference evidence="8" key="3">
    <citation type="submission" date="2019-06" db="EMBL/GenBank/DDBJ databases">
        <authorList>
            <person name="Poynton C."/>
            <person name="Hasenbein S."/>
            <person name="Benoit J.B."/>
            <person name="Sepulveda M.S."/>
            <person name="Poelchau M.F."/>
            <person name="Murali S.C."/>
            <person name="Chen S."/>
            <person name="Glastad K.M."/>
            <person name="Werren J.H."/>
            <person name="Vineis J.H."/>
            <person name="Bowen J.L."/>
            <person name="Friedrich M."/>
            <person name="Jones J."/>
            <person name="Robertson H.M."/>
            <person name="Feyereisen R."/>
            <person name="Mechler-Hickson A."/>
            <person name="Mathers N."/>
            <person name="Lee C.E."/>
            <person name="Colbourne J.K."/>
            <person name="Biales A."/>
            <person name="Johnston J.S."/>
            <person name="Wellborn G.A."/>
            <person name="Rosendale A.J."/>
            <person name="Cridge A.G."/>
            <person name="Munoz-Torres M.C."/>
            <person name="Bain P.A."/>
            <person name="Manny A.R."/>
            <person name="Major K.M."/>
            <person name="Lambert F.N."/>
            <person name="Vulpe C.D."/>
            <person name="Tuck P."/>
            <person name="Blalock B.J."/>
            <person name="Lin Y.-Y."/>
            <person name="Smith M.E."/>
            <person name="Ochoa-Acuna H."/>
            <person name="Chen M.-J.M."/>
            <person name="Childers C.P."/>
            <person name="Qu J."/>
            <person name="Dugan S."/>
            <person name="Lee S.L."/>
            <person name="Chao H."/>
            <person name="Dinh H."/>
            <person name="Han Y."/>
            <person name="Doddapaneni H."/>
            <person name="Worley K.C."/>
            <person name="Muzny D.M."/>
            <person name="Gibbs R.A."/>
            <person name="Richards S."/>
        </authorList>
    </citation>
    <scope>NUCLEOTIDE SEQUENCE</scope>
    <source>
        <strain evidence="8">HAZT.00-mixed</strain>
        <tissue evidence="8">Whole organism</tissue>
    </source>
</reference>
<evidence type="ECO:0000256" key="2">
    <source>
        <dbReference type="ARBA" id="ARBA00004613"/>
    </source>
</evidence>
<comment type="function">
    <text evidence="1">This hormone adapts the animal to light backgrounds by stimulating concentration of the pigment of its red body-chromatophores.</text>
</comment>
<name>A0A6A0GZG8_HYAAZ</name>
<dbReference type="GO" id="GO:0005576">
    <property type="term" value="C:extracellular region"/>
    <property type="evidence" value="ECO:0007669"/>
    <property type="project" value="UniProtKB-SubCell"/>
</dbReference>
<evidence type="ECO:0000256" key="3">
    <source>
        <dbReference type="ARBA" id="ARBA00022474"/>
    </source>
</evidence>
<comment type="caution">
    <text evidence="8">The sequence shown here is derived from an EMBL/GenBank/DDBJ whole genome shotgun (WGS) entry which is preliminary data.</text>
</comment>
<evidence type="ECO:0000256" key="6">
    <source>
        <dbReference type="SAM" id="MobiDB-lite"/>
    </source>
</evidence>
<dbReference type="Pfam" id="PF06377">
    <property type="entry name" value="Adipokin_hormo"/>
    <property type="match status" value="1"/>
</dbReference>